<comment type="caution">
    <text evidence="1">The sequence shown here is derived from an EMBL/GenBank/DDBJ whole genome shotgun (WGS) entry which is preliminary data.</text>
</comment>
<sequence length="1157" mass="121088">MADTSGGGAAFTDPARVQTAAELGKALNVLRGSRTYAELDEAARALQRAGGGVARLPRSTVGDLVTKGRCERETLETFLAACEVPRDRHERWLAAWERTRTQTAPVPGAVRVRDASWRALGVHVPIEVPGADPDTLPAYVPRDIDEEPATGLRPWLRTAAGRGGMVMLVGGSSTGKTRCLLTAVQQVVPEWWLLHPRNATQLNQLANQPPGRLVIWLDELQSYLDGADGLTAATADALIQAGAVMVATLWPAYHDAYLAAPAPALHHTDDDADSADQADRYWFERQLLKLAHRIHLAERCSPAETNRARRLADTAKGGVGDPWLQAALRSCDSGLTQSIAAAPQLMNRWRNGTPYARAILTAAADAARLGVHSPPVEFLRAAAPGYCSPAEQAQAPTNWFEQALDYATQPLAGAAAALTPAGDGMTMGTITGYRLADYLDQHSRTERADQIPPHSFWTAAAAHAHPTDLATFGEAAWDRGLYRHAAQLWKKATKHGDPDAAIRLVTHLYTLHPADLPPARYAAAHVALDDPQGVAALLGELRGVGANEQVAVLAARAAAHVALDDPHAVAALLGELRRVGAGEQAAVLARRAAAHVALDDPHAVAALLGELRRVGAGEQAAVLARRAAAHVALDDPQGVAALLGELRGGGANEQVAVLAARAAAHVALDDPQAVVFLLGELRAAETGEQVAVLARRAAAHVALDDPQGVAALLGELRGAETGEQVAVLAARAAAHAALDDPQAVVFLLGELRAAETGEQAAVLAARAAAHVALDDPQAVVFLLGELRAAETGEQVAVLARRAAAHAALDDPKAVAALLAELRRVGANEQVAVLARRAAAHVALDDPQAVVFLLGELRAAETGEQVAVLARRAAAHAALNNPHAVVALLEELRKMGAGEQVTVLARRAVAHVALDTPHAVALLLSRLQRVGAGEQVAALLARDLAANVPLDNPNAVAALLGKLQRLGAGEQVTVLARRAAAHVALDDPYAVASLLDGLRGMGAGEQAAVLAGRAAANIALDNPQAVAAFLGRLRGVGAGEQVTVLARHAAAHAALDNPHAVATLLEELRWVGADEQVAVLAERAAAHVALDDPYAVAALLDGLREIGAAGQLAVLAERLPAAGLFAAFVDIGDRREQFRFGRDRDGSAAGRWFWEELQ</sequence>
<evidence type="ECO:0000313" key="1">
    <source>
        <dbReference type="EMBL" id="MBO2445244.1"/>
    </source>
</evidence>
<proteinExistence type="predicted"/>
<organism evidence="1 2">
    <name type="scientific">Actinomadura nitritigenes</name>
    <dbReference type="NCBI Taxonomy" id="134602"/>
    <lineage>
        <taxon>Bacteria</taxon>
        <taxon>Bacillati</taxon>
        <taxon>Actinomycetota</taxon>
        <taxon>Actinomycetes</taxon>
        <taxon>Streptosporangiales</taxon>
        <taxon>Thermomonosporaceae</taxon>
        <taxon>Actinomadura</taxon>
    </lineage>
</organism>
<accession>A0ABS3RG87</accession>
<protein>
    <submittedName>
        <fullName evidence="1">Uncharacterized protein</fullName>
    </submittedName>
</protein>
<evidence type="ECO:0000313" key="2">
    <source>
        <dbReference type="Proteomes" id="UP000666915"/>
    </source>
</evidence>
<dbReference type="RefSeq" id="WP_208274485.1">
    <property type="nucleotide sequence ID" value="NZ_JAGEOK010000067.1"/>
</dbReference>
<keyword evidence="2" id="KW-1185">Reference proteome</keyword>
<dbReference type="Proteomes" id="UP000666915">
    <property type="component" value="Unassembled WGS sequence"/>
</dbReference>
<gene>
    <name evidence="1" type="ORF">J4557_47850</name>
</gene>
<dbReference type="EMBL" id="JAGEOK010000067">
    <property type="protein sequence ID" value="MBO2445244.1"/>
    <property type="molecule type" value="Genomic_DNA"/>
</dbReference>
<reference evidence="1 2" key="1">
    <citation type="submission" date="2021-03" db="EMBL/GenBank/DDBJ databases">
        <authorList>
            <person name="Kanchanasin P."/>
            <person name="Saeng-In P."/>
            <person name="Phongsopitanun W."/>
            <person name="Yuki M."/>
            <person name="Kudo T."/>
            <person name="Ohkuma M."/>
            <person name="Tanasupawat S."/>
        </authorList>
    </citation>
    <scope>NUCLEOTIDE SEQUENCE [LARGE SCALE GENOMIC DNA]</scope>
    <source>
        <strain evidence="1 2">L46</strain>
    </source>
</reference>
<name>A0ABS3RG87_9ACTN</name>